<comment type="subcellular location">
    <subcellularLocation>
        <location evidence="1">Nucleus</location>
    </subcellularLocation>
</comment>
<dbReference type="AlphaFoldDB" id="A0AAN9TDE3"/>
<protein>
    <recommendedName>
        <fullName evidence="4">Importin-13</fullName>
    </recommendedName>
</protein>
<keyword evidence="5" id="KW-0813">Transport</keyword>
<keyword evidence="8" id="KW-0539">Nucleus</keyword>
<evidence type="ECO:0000259" key="9">
    <source>
        <dbReference type="PROSITE" id="PS50166"/>
    </source>
</evidence>
<dbReference type="InterPro" id="IPR013598">
    <property type="entry name" value="Exportin-1/Importin-b-like"/>
</dbReference>
<dbReference type="InterPro" id="IPR057941">
    <property type="entry name" value="TPR_TNPO3_IPO13_2nd"/>
</dbReference>
<dbReference type="InterPro" id="IPR001494">
    <property type="entry name" value="Importin-beta_N"/>
</dbReference>
<dbReference type="GO" id="GO:0005634">
    <property type="term" value="C:nucleus"/>
    <property type="evidence" value="ECO:0007669"/>
    <property type="project" value="UniProtKB-SubCell"/>
</dbReference>
<evidence type="ECO:0000313" key="10">
    <source>
        <dbReference type="EMBL" id="KAK7582394.1"/>
    </source>
</evidence>
<dbReference type="PROSITE" id="PS50166">
    <property type="entry name" value="IMPORTIN_B_NT"/>
    <property type="match status" value="1"/>
</dbReference>
<proteinExistence type="inferred from homology"/>
<evidence type="ECO:0000256" key="7">
    <source>
        <dbReference type="ARBA" id="ARBA00022927"/>
    </source>
</evidence>
<evidence type="ECO:0000256" key="1">
    <source>
        <dbReference type="ARBA" id="ARBA00004123"/>
    </source>
</evidence>
<dbReference type="GO" id="GO:0005737">
    <property type="term" value="C:cytoplasm"/>
    <property type="evidence" value="ECO:0007669"/>
    <property type="project" value="TreeGrafter"/>
</dbReference>
<dbReference type="Gene3D" id="1.25.10.10">
    <property type="entry name" value="Leucine-rich Repeat Variant"/>
    <property type="match status" value="2"/>
</dbReference>
<evidence type="ECO:0000256" key="6">
    <source>
        <dbReference type="ARBA" id="ARBA00022737"/>
    </source>
</evidence>
<keyword evidence="7" id="KW-0653">Protein transport</keyword>
<dbReference type="SUPFAM" id="SSF48371">
    <property type="entry name" value="ARM repeat"/>
    <property type="match status" value="1"/>
</dbReference>
<evidence type="ECO:0000256" key="4">
    <source>
        <dbReference type="ARBA" id="ARBA00016020"/>
    </source>
</evidence>
<feature type="domain" description="Importin N-terminal" evidence="9">
    <location>
        <begin position="26"/>
        <end position="92"/>
    </location>
</feature>
<dbReference type="Pfam" id="PF18773">
    <property type="entry name" value="Importin_rep"/>
    <property type="match status" value="1"/>
</dbReference>
<dbReference type="InterPro" id="IPR016024">
    <property type="entry name" value="ARM-type_fold"/>
</dbReference>
<reference evidence="10 11" key="1">
    <citation type="submission" date="2024-03" db="EMBL/GenBank/DDBJ databases">
        <title>Adaptation during the transition from Ophiocordyceps entomopathogen to insect associate is accompanied by gene loss and intensified selection.</title>
        <authorList>
            <person name="Ward C.M."/>
            <person name="Onetto C.A."/>
            <person name="Borneman A.R."/>
        </authorList>
    </citation>
    <scope>NUCLEOTIDE SEQUENCE [LARGE SCALE GENOMIC DNA]</scope>
    <source>
        <strain evidence="10">AWRI1</strain>
        <tissue evidence="10">Single Adult Female</tissue>
    </source>
</reference>
<dbReference type="InterPro" id="IPR051345">
    <property type="entry name" value="Importin_beta-like_NTR"/>
</dbReference>
<dbReference type="Proteomes" id="UP001367676">
    <property type="component" value="Unassembled WGS sequence"/>
</dbReference>
<accession>A0AAN9TDE3</accession>
<dbReference type="PANTHER" id="PTHR12363:SF33">
    <property type="entry name" value="IMPORTIN-13"/>
    <property type="match status" value="1"/>
</dbReference>
<dbReference type="InterPro" id="IPR011989">
    <property type="entry name" value="ARM-like"/>
</dbReference>
<dbReference type="Pfam" id="PF18806">
    <property type="entry name" value="Importin_rep_3"/>
    <property type="match status" value="1"/>
</dbReference>
<dbReference type="EMBL" id="JBBCAQ010000033">
    <property type="protein sequence ID" value="KAK7582394.1"/>
    <property type="molecule type" value="Genomic_DNA"/>
</dbReference>
<dbReference type="InterPro" id="IPR040520">
    <property type="entry name" value="Importin_rep_3"/>
</dbReference>
<dbReference type="GO" id="GO:0031267">
    <property type="term" value="F:small GTPase binding"/>
    <property type="evidence" value="ECO:0007669"/>
    <property type="project" value="InterPro"/>
</dbReference>
<sequence>MNGGFSSLEEAVLCFYDSNNVHRPEAQKWLTELQNSPRIWSAIWDELLPSKHTQLQFYGATLLHTKLLKDWSEIPVQEYDNLKSKLLEAVVYFKDGPKVVLNRLCISLATFVLRITAPYWPNAVSDLISLFQNATLFQNVPNVSTESLSWLLLEILSVVPEEFQTILLSKNEKIFVRNSLEGDSLTVLSFLQVALTSSNYEIQLQALKCAKSWLEFGLPLENCENLLNLLINIVSLTYSNLETSQCSVNAIEAISILCAHPQIEKHPKTIISYLNKILLLADILNSSRDLPNDDFIPCLYTLFVTFGENHLLVLTNTLKSENRDSFLRLLCIILQCSGAPGHYPKDEVYSIQTFNFWYQLQDEILSANSDDKEIENLIKPYYRKLILILMQKSMYSNDMANWSREDKDTFRCYRQDIADTYTYCYALLNHELMDIITDHLEEAVVDPNIITEWQKVESYLYAFLAISENVICSENPKVLHCILLLEKLPLSNMNVQVSQTVMELLGSYAEWLCSVPELLGPVLSLTLTGIENSHLASPATLALKDIVRECKSVLLPFAQIIVDKTMVLLEKQHLKPTEESRLIYSFSTAVSLLPEEKVIECLDRVVTPYIKKVTNILVSPSSTCVTIKCAVANLGDVCCDLVPMIVDIVITTYNRNFENSILDLAKQLLLLFGNNPNCCELMSVMLKNICEMTLALFKNTTPENVSNHTSSFEHFYLFCTNVLKKNCKLLLNTEGIDHAALFRYAGFALCAQEVPTVKSAASFLCNVITISREQDTLLSIVQMYGAELVQLILIAIGKVSPRNCLEYVADVLVALSKKYCDWLSRWLNEILTPEGFPSSRATPAAKKRFIKSILREKANKRRVQDTTKEFSLLCRGILNKEYVEQTTSDL</sequence>
<dbReference type="Pfam" id="PF24140">
    <property type="entry name" value="TPR_TNPO3_IPO13_3rd"/>
    <property type="match status" value="1"/>
</dbReference>
<keyword evidence="6" id="KW-0677">Repeat</keyword>
<evidence type="ECO:0000256" key="2">
    <source>
        <dbReference type="ARBA" id="ARBA00007991"/>
    </source>
</evidence>
<dbReference type="Pfam" id="PF03810">
    <property type="entry name" value="IBN_N"/>
    <property type="match status" value="1"/>
</dbReference>
<evidence type="ECO:0000256" key="8">
    <source>
        <dbReference type="ARBA" id="ARBA00023242"/>
    </source>
</evidence>
<comment type="similarity">
    <text evidence="2">Belongs to the importin beta family.</text>
</comment>
<dbReference type="Pfam" id="PF24138">
    <property type="entry name" value="TPR_TNPO3_IPO13_2nd"/>
    <property type="match status" value="1"/>
</dbReference>
<evidence type="ECO:0000256" key="3">
    <source>
        <dbReference type="ARBA" id="ARBA00011422"/>
    </source>
</evidence>
<dbReference type="InterPro" id="IPR057942">
    <property type="entry name" value="TPR_TNPO3_IPO13_3rd"/>
</dbReference>
<dbReference type="PANTHER" id="PTHR12363">
    <property type="entry name" value="TRANSPORTIN 3 AND IMPORTIN 13"/>
    <property type="match status" value="1"/>
</dbReference>
<dbReference type="InterPro" id="IPR040709">
    <property type="entry name" value="Importin_rep_1"/>
</dbReference>
<dbReference type="Pfam" id="PF08389">
    <property type="entry name" value="Xpo1"/>
    <property type="match status" value="1"/>
</dbReference>
<evidence type="ECO:0000313" key="11">
    <source>
        <dbReference type="Proteomes" id="UP001367676"/>
    </source>
</evidence>
<organism evidence="10 11">
    <name type="scientific">Parthenolecanium corni</name>
    <dbReference type="NCBI Taxonomy" id="536013"/>
    <lineage>
        <taxon>Eukaryota</taxon>
        <taxon>Metazoa</taxon>
        <taxon>Ecdysozoa</taxon>
        <taxon>Arthropoda</taxon>
        <taxon>Hexapoda</taxon>
        <taxon>Insecta</taxon>
        <taxon>Pterygota</taxon>
        <taxon>Neoptera</taxon>
        <taxon>Paraneoptera</taxon>
        <taxon>Hemiptera</taxon>
        <taxon>Sternorrhyncha</taxon>
        <taxon>Coccoidea</taxon>
        <taxon>Coccidae</taxon>
        <taxon>Parthenolecanium</taxon>
    </lineage>
</organism>
<evidence type="ECO:0000256" key="5">
    <source>
        <dbReference type="ARBA" id="ARBA00022448"/>
    </source>
</evidence>
<comment type="caution">
    <text evidence="10">The sequence shown here is derived from an EMBL/GenBank/DDBJ whole genome shotgun (WGS) entry which is preliminary data.</text>
</comment>
<gene>
    <name evidence="10" type="ORF">V9T40_013839</name>
</gene>
<name>A0AAN9TDE3_9HEMI</name>
<comment type="subunit">
    <text evidence="3">Interacts with UBC9, RAN, RBM8A, eIF-1A and PAX6.</text>
</comment>
<keyword evidence="11" id="KW-1185">Reference proteome</keyword>
<dbReference type="GO" id="GO:0006606">
    <property type="term" value="P:protein import into nucleus"/>
    <property type="evidence" value="ECO:0007669"/>
    <property type="project" value="TreeGrafter"/>
</dbReference>